<evidence type="ECO:0000256" key="10">
    <source>
        <dbReference type="SAM" id="MobiDB-lite"/>
    </source>
</evidence>
<comment type="subcellular location">
    <subcellularLocation>
        <location evidence="1">Nucleus</location>
    </subcellularLocation>
</comment>
<evidence type="ECO:0000256" key="8">
    <source>
        <dbReference type="ARBA" id="ARBA00037948"/>
    </source>
</evidence>
<keyword evidence="2" id="KW-0479">Metal-binding</keyword>
<evidence type="ECO:0000256" key="2">
    <source>
        <dbReference type="ARBA" id="ARBA00022723"/>
    </source>
</evidence>
<keyword evidence="6" id="KW-0238">DNA-binding</keyword>
<keyword evidence="7" id="KW-0539">Nucleus</keyword>
<evidence type="ECO:0000256" key="4">
    <source>
        <dbReference type="ARBA" id="ARBA00022771"/>
    </source>
</evidence>
<keyword evidence="3" id="KW-0677">Repeat</keyword>
<dbReference type="InterPro" id="IPR050527">
    <property type="entry name" value="Snail/Krueppel_Znf"/>
</dbReference>
<dbReference type="PROSITE" id="PS50157">
    <property type="entry name" value="ZINC_FINGER_C2H2_2"/>
    <property type="match status" value="1"/>
</dbReference>
<dbReference type="EMBL" id="GEBQ01013557">
    <property type="protein sequence ID" value="JAT26420.1"/>
    <property type="molecule type" value="Transcribed_RNA"/>
</dbReference>
<feature type="region of interest" description="Disordered" evidence="10">
    <location>
        <begin position="185"/>
        <end position="209"/>
    </location>
</feature>
<gene>
    <name evidence="12" type="ORF">g.52555</name>
</gene>
<dbReference type="GO" id="GO:0000978">
    <property type="term" value="F:RNA polymerase II cis-regulatory region sequence-specific DNA binding"/>
    <property type="evidence" value="ECO:0007669"/>
    <property type="project" value="TreeGrafter"/>
</dbReference>
<accession>A0A1B6LRQ9</accession>
<evidence type="ECO:0000256" key="7">
    <source>
        <dbReference type="ARBA" id="ARBA00023242"/>
    </source>
</evidence>
<keyword evidence="4 9" id="KW-0863">Zinc-finger</keyword>
<sequence>RDSQGVAGGMMAQTEEHYGTVNKARRRVGVLCRVCGSNEKRDGVVAHKESCSVGTRNGQDFRCWCGRNFISQKDLTIHRVSCGLREHKPKTALVKCQCGKTFLNKNLYSLHARNCKIFLESETKAVCGECGKEFKTKRGLGNHKRYCKPSVPSMPDVSPEVSIKTEYVEPICELVEDESFARSISQDESSLDGETSSEDSTNGPDKHELGNRLKVKFPFKRLTNSPISTSSQLGNRSVKVSWDGELSEKNQPVVQLVDLNAIGGHYKCKCGSVFTSNESFVRHKTHDCARNTTKCIWCPFETRSKEALRNHVVCLHNNIVLSIINQK</sequence>
<evidence type="ECO:0000259" key="11">
    <source>
        <dbReference type="PROSITE" id="PS50157"/>
    </source>
</evidence>
<evidence type="ECO:0000313" key="12">
    <source>
        <dbReference type="EMBL" id="JAT26420.1"/>
    </source>
</evidence>
<evidence type="ECO:0000256" key="6">
    <source>
        <dbReference type="ARBA" id="ARBA00023125"/>
    </source>
</evidence>
<reference evidence="12" key="1">
    <citation type="submission" date="2015-11" db="EMBL/GenBank/DDBJ databases">
        <title>De novo transcriptome assembly of four potential Pierce s Disease insect vectors from Arizona vineyards.</title>
        <authorList>
            <person name="Tassone E.E."/>
        </authorList>
    </citation>
    <scope>NUCLEOTIDE SEQUENCE</scope>
</reference>
<dbReference type="AlphaFoldDB" id="A0A1B6LRQ9"/>
<comment type="similarity">
    <text evidence="8">Belongs to the snail C2H2-type zinc-finger protein family.</text>
</comment>
<evidence type="ECO:0000256" key="9">
    <source>
        <dbReference type="PROSITE-ProRule" id="PRU00042"/>
    </source>
</evidence>
<name>A0A1B6LRQ9_9HEMI</name>
<evidence type="ECO:0000256" key="3">
    <source>
        <dbReference type="ARBA" id="ARBA00022737"/>
    </source>
</evidence>
<evidence type="ECO:0000256" key="1">
    <source>
        <dbReference type="ARBA" id="ARBA00004123"/>
    </source>
</evidence>
<dbReference type="Gene3D" id="3.30.160.60">
    <property type="entry name" value="Classic Zinc Finger"/>
    <property type="match status" value="1"/>
</dbReference>
<protein>
    <recommendedName>
        <fullName evidence="11">C2H2-type domain-containing protein</fullName>
    </recommendedName>
</protein>
<dbReference type="SMART" id="SM00355">
    <property type="entry name" value="ZnF_C2H2"/>
    <property type="match status" value="3"/>
</dbReference>
<dbReference type="GO" id="GO:0000981">
    <property type="term" value="F:DNA-binding transcription factor activity, RNA polymerase II-specific"/>
    <property type="evidence" value="ECO:0007669"/>
    <property type="project" value="TreeGrafter"/>
</dbReference>
<organism evidence="12">
    <name type="scientific">Graphocephala atropunctata</name>
    <dbReference type="NCBI Taxonomy" id="36148"/>
    <lineage>
        <taxon>Eukaryota</taxon>
        <taxon>Metazoa</taxon>
        <taxon>Ecdysozoa</taxon>
        <taxon>Arthropoda</taxon>
        <taxon>Hexapoda</taxon>
        <taxon>Insecta</taxon>
        <taxon>Pterygota</taxon>
        <taxon>Neoptera</taxon>
        <taxon>Paraneoptera</taxon>
        <taxon>Hemiptera</taxon>
        <taxon>Auchenorrhyncha</taxon>
        <taxon>Membracoidea</taxon>
        <taxon>Cicadellidae</taxon>
        <taxon>Cicadellinae</taxon>
        <taxon>Cicadellini</taxon>
        <taxon>Graphocephala</taxon>
    </lineage>
</organism>
<feature type="non-terminal residue" evidence="12">
    <location>
        <position position="1"/>
    </location>
</feature>
<dbReference type="PANTHER" id="PTHR24388:SF54">
    <property type="entry name" value="PROTEIN ESCARGOT"/>
    <property type="match status" value="1"/>
</dbReference>
<dbReference type="InterPro" id="IPR013087">
    <property type="entry name" value="Znf_C2H2_type"/>
</dbReference>
<dbReference type="PANTHER" id="PTHR24388">
    <property type="entry name" value="ZINC FINGER PROTEIN"/>
    <property type="match status" value="1"/>
</dbReference>
<keyword evidence="5" id="KW-0862">Zinc</keyword>
<evidence type="ECO:0000256" key="5">
    <source>
        <dbReference type="ARBA" id="ARBA00022833"/>
    </source>
</evidence>
<feature type="domain" description="C2H2-type" evidence="11">
    <location>
        <begin position="125"/>
        <end position="152"/>
    </location>
</feature>
<dbReference type="GO" id="GO:0008270">
    <property type="term" value="F:zinc ion binding"/>
    <property type="evidence" value="ECO:0007669"/>
    <property type="project" value="UniProtKB-KW"/>
</dbReference>
<proteinExistence type="inferred from homology"/>
<dbReference type="GO" id="GO:0005634">
    <property type="term" value="C:nucleus"/>
    <property type="evidence" value="ECO:0007669"/>
    <property type="project" value="UniProtKB-SubCell"/>
</dbReference>